<dbReference type="Proteomes" id="UP000324800">
    <property type="component" value="Unassembled WGS sequence"/>
</dbReference>
<organism evidence="2 3">
    <name type="scientific">Streblomastix strix</name>
    <dbReference type="NCBI Taxonomy" id="222440"/>
    <lineage>
        <taxon>Eukaryota</taxon>
        <taxon>Metamonada</taxon>
        <taxon>Preaxostyla</taxon>
        <taxon>Oxymonadida</taxon>
        <taxon>Streblomastigidae</taxon>
        <taxon>Streblomastix</taxon>
    </lineage>
</organism>
<comment type="caution">
    <text evidence="2">The sequence shown here is derived from an EMBL/GenBank/DDBJ whole genome shotgun (WGS) entry which is preliminary data.</text>
</comment>
<evidence type="ECO:0000256" key="1">
    <source>
        <dbReference type="SAM" id="Phobius"/>
    </source>
</evidence>
<gene>
    <name evidence="2" type="ORF">EZS28_004894</name>
</gene>
<protein>
    <submittedName>
        <fullName evidence="2">Uncharacterized protein</fullName>
    </submittedName>
</protein>
<evidence type="ECO:0000313" key="2">
    <source>
        <dbReference type="EMBL" id="KAA6399572.1"/>
    </source>
</evidence>
<dbReference type="AlphaFoldDB" id="A0A5J4WYB3"/>
<feature type="transmembrane region" description="Helical" evidence="1">
    <location>
        <begin position="33"/>
        <end position="53"/>
    </location>
</feature>
<keyword evidence="1" id="KW-1133">Transmembrane helix</keyword>
<name>A0A5J4WYB3_9EUKA</name>
<proteinExistence type="predicted"/>
<dbReference type="EMBL" id="SNRW01000723">
    <property type="protein sequence ID" value="KAA6399572.1"/>
    <property type="molecule type" value="Genomic_DNA"/>
</dbReference>
<accession>A0A5J4WYB3</accession>
<keyword evidence="1" id="KW-0812">Transmembrane</keyword>
<evidence type="ECO:0000313" key="3">
    <source>
        <dbReference type="Proteomes" id="UP000324800"/>
    </source>
</evidence>
<reference evidence="2 3" key="1">
    <citation type="submission" date="2019-03" db="EMBL/GenBank/DDBJ databases">
        <title>Single cell metagenomics reveals metabolic interactions within the superorganism composed of flagellate Streblomastix strix and complex community of Bacteroidetes bacteria on its surface.</title>
        <authorList>
            <person name="Treitli S.C."/>
            <person name="Kolisko M."/>
            <person name="Husnik F."/>
            <person name="Keeling P."/>
            <person name="Hampl V."/>
        </authorList>
    </citation>
    <scope>NUCLEOTIDE SEQUENCE [LARGE SCALE GENOMIC DNA]</scope>
    <source>
        <strain evidence="2">ST1C</strain>
    </source>
</reference>
<sequence>MNIYGFGMWPLTTAINSGIPSTSLNRRGLQTKFLAVYLSVILSNIYPATYTLPPALRELRIHLMNLCASELITLGYYQLKSSVKRWVIVSDA</sequence>
<keyword evidence="1" id="KW-0472">Membrane</keyword>